<proteinExistence type="inferred from homology"/>
<dbReference type="Pfam" id="PF03717">
    <property type="entry name" value="PBP_dimer"/>
    <property type="match status" value="1"/>
</dbReference>
<comment type="subcellular location">
    <subcellularLocation>
        <location evidence="1">Membrane</location>
    </subcellularLocation>
</comment>
<keyword evidence="6 16" id="KW-0645">Protease</keyword>
<evidence type="ECO:0000256" key="14">
    <source>
        <dbReference type="ARBA" id="ARBA00023306"/>
    </source>
</evidence>
<evidence type="ECO:0000256" key="13">
    <source>
        <dbReference type="ARBA" id="ARBA00023210"/>
    </source>
</evidence>
<evidence type="ECO:0000256" key="11">
    <source>
        <dbReference type="ARBA" id="ARBA00022989"/>
    </source>
</evidence>
<dbReference type="SUPFAM" id="SSF56601">
    <property type="entry name" value="beta-lactamase/transpeptidase-like"/>
    <property type="match status" value="1"/>
</dbReference>
<keyword evidence="4 16" id="KW-0132">Cell division</keyword>
<dbReference type="Gene3D" id="3.40.710.10">
    <property type="entry name" value="DD-peptidase/beta-lactamase superfamily"/>
    <property type="match status" value="1"/>
</dbReference>
<keyword evidence="13 16" id="KW-0717">Septation</keyword>
<dbReference type="Pfam" id="PF00905">
    <property type="entry name" value="Transpeptidase"/>
    <property type="match status" value="1"/>
</dbReference>
<evidence type="ECO:0000256" key="9">
    <source>
        <dbReference type="ARBA" id="ARBA00022960"/>
    </source>
</evidence>
<dbReference type="PANTHER" id="PTHR30627">
    <property type="entry name" value="PEPTIDOGLYCAN D,D-TRANSPEPTIDASE"/>
    <property type="match status" value="1"/>
</dbReference>
<keyword evidence="9 16" id="KW-0133">Cell shape</keyword>
<dbReference type="InterPro" id="IPR037532">
    <property type="entry name" value="FtsI_transpept"/>
</dbReference>
<keyword evidence="11 16" id="KW-1133">Transmembrane helix</keyword>
<dbReference type="EMBL" id="MTSM01000005">
    <property type="protein sequence ID" value="OPX56118.1"/>
    <property type="molecule type" value="Genomic_DNA"/>
</dbReference>
<dbReference type="RefSeq" id="WP_078743796.1">
    <property type="nucleotide sequence ID" value="NZ_FUXG01000001.1"/>
</dbReference>
<dbReference type="Gene3D" id="3.30.450.330">
    <property type="match status" value="1"/>
</dbReference>
<comment type="function">
    <text evidence="16">Catalyzes cross-linking of the peptidoglycan cell wall at the division septum.</text>
</comment>
<keyword evidence="14 16" id="KW-0131">Cell cycle</keyword>
<dbReference type="GO" id="GO:0008360">
    <property type="term" value="P:regulation of cell shape"/>
    <property type="evidence" value="ECO:0007669"/>
    <property type="project" value="UniProtKB-KW"/>
</dbReference>
<keyword evidence="5 16" id="KW-0121">Carboxypeptidase</keyword>
<keyword evidence="15 16" id="KW-0961">Cell wall biogenesis/degradation</keyword>
<evidence type="ECO:0000256" key="4">
    <source>
        <dbReference type="ARBA" id="ARBA00022618"/>
    </source>
</evidence>
<name>A0A1T4KRI9_9GAMM</name>
<dbReference type="EC" id="3.4.16.4" evidence="16"/>
<sequence length="565" mass="60774">MRSKPTLAIIGFRYPIALTVLLLAGLLLAGRMVQLHIADRNFLQEQGDARSVREDSIPGYRGMITDRKGEPLAVSTPVTTIWMNPKHFQATEVQLKALAKYLQISLPSLQKKLKQSEGKGFVYLKRHMIPLEADQILALDIPGVYAKPEYKRYYPVHEMAAHLVGFTNIDDKGQEGFELAFDEALTGTSGSKTVLKDRRGHVFRDLNIVEPAQPGRNLTLTIDLTLQFMAYRELKAAVEQHGAASGAVVLLDAKSGDVLAMVSQPSFNPNDRSKLDVAALRNRALIDLFEPGSTIKPLTVAAGLASGNYKVTDEIDTTPGYLRLGGQSIRDHRNYGVLDLTHIITKSSNVGVAKMALSMPEDTVSSFLQRVGLGQSTGTGFPGEGVGSLVAPLSGQKAKIATMAYGYGIAVNALQLAQAYQVLANQGVKKYVRLMKGIDMPADEVILPAHLAKAVVKMMETVTQTGGTGTRAAIHGYHVAGKTGTVHKVGSTGYGSEYMAIFAGMAPASDPKVVAVIWIDSPSGQEYYGGEVAAPIFSRVVGNALRYLNVAPDNIDTVKQVAGAK</sequence>
<dbReference type="OrthoDB" id="9789078at2"/>
<dbReference type="PANTHER" id="PTHR30627:SF1">
    <property type="entry name" value="PEPTIDOGLYCAN D,D-TRANSPEPTIDASE FTSI"/>
    <property type="match status" value="1"/>
</dbReference>
<dbReference type="InterPro" id="IPR012338">
    <property type="entry name" value="Beta-lactam/transpept-like"/>
</dbReference>
<keyword evidence="10 16" id="KW-0573">Peptidoglycan synthesis</keyword>
<keyword evidence="2 16" id="KW-1003">Cell membrane</keyword>
<feature type="domain" description="Penicillin-binding protein dimerisation" evidence="18">
    <location>
        <begin position="57"/>
        <end position="204"/>
    </location>
</feature>
<dbReference type="UniPathway" id="UPA00219"/>
<dbReference type="SUPFAM" id="SSF56519">
    <property type="entry name" value="Penicillin binding protein dimerisation domain"/>
    <property type="match status" value="1"/>
</dbReference>
<reference evidence="19 20" key="1">
    <citation type="submission" date="2017-01" db="EMBL/GenBank/DDBJ databases">
        <title>Genome Sequencing of a Marine Spirillum, Oceanospirillum multiglobuliferum ATCC 33336, from Japan.</title>
        <authorList>
            <person name="Carney J.G."/>
            <person name="Trachtenberg A.M."/>
            <person name="Rheaume B.A."/>
            <person name="Linnane J.D."/>
            <person name="Pitts N.L."/>
            <person name="Mykles D.L."/>
            <person name="Maclea K.S."/>
        </authorList>
    </citation>
    <scope>NUCLEOTIDE SEQUENCE [LARGE SCALE GENOMIC DNA]</scope>
    <source>
        <strain evidence="19 20">ATCC 33336</strain>
    </source>
</reference>
<dbReference type="Gene3D" id="3.90.1310.10">
    <property type="entry name" value="Penicillin-binding protein 2a (Domain 2)"/>
    <property type="match status" value="1"/>
</dbReference>
<evidence type="ECO:0000256" key="7">
    <source>
        <dbReference type="ARBA" id="ARBA00022692"/>
    </source>
</evidence>
<dbReference type="GO" id="GO:0008658">
    <property type="term" value="F:penicillin binding"/>
    <property type="evidence" value="ECO:0007669"/>
    <property type="project" value="InterPro"/>
</dbReference>
<keyword evidence="8 16" id="KW-0378">Hydrolase</keyword>
<feature type="active site" description="Acyl-ester intermediate" evidence="16">
    <location>
        <position position="293"/>
    </location>
</feature>
<comment type="catalytic activity">
    <reaction evidence="16">
        <text>Preferential cleavage: (Ac)2-L-Lys-D-Ala-|-D-Ala. Also transpeptidation of peptidyl-alanyl moieties that are N-acyl substituents of D-alanine.</text>
        <dbReference type="EC" id="3.4.16.4"/>
    </reaction>
</comment>
<comment type="pathway">
    <text evidence="16">Cell wall biogenesis; peptidoglycan biosynthesis.</text>
</comment>
<comment type="similarity">
    <text evidence="16">Belongs to the transpeptidase family. FtsI subfamily.</text>
</comment>
<dbReference type="GO" id="GO:0009252">
    <property type="term" value="P:peptidoglycan biosynthetic process"/>
    <property type="evidence" value="ECO:0007669"/>
    <property type="project" value="UniProtKB-UniRule"/>
</dbReference>
<evidence type="ECO:0000256" key="8">
    <source>
        <dbReference type="ARBA" id="ARBA00022801"/>
    </source>
</evidence>
<evidence type="ECO:0000313" key="20">
    <source>
        <dbReference type="Proteomes" id="UP000191418"/>
    </source>
</evidence>
<dbReference type="GO" id="GO:0000917">
    <property type="term" value="P:division septum assembly"/>
    <property type="evidence" value="ECO:0007669"/>
    <property type="project" value="UniProtKB-KW"/>
</dbReference>
<evidence type="ECO:0000256" key="2">
    <source>
        <dbReference type="ARBA" id="ARBA00022475"/>
    </source>
</evidence>
<evidence type="ECO:0000256" key="16">
    <source>
        <dbReference type="HAMAP-Rule" id="MF_02080"/>
    </source>
</evidence>
<evidence type="ECO:0000256" key="1">
    <source>
        <dbReference type="ARBA" id="ARBA00004370"/>
    </source>
</evidence>
<feature type="domain" description="Penicillin-binding protein transpeptidase" evidence="17">
    <location>
        <begin position="246"/>
        <end position="540"/>
    </location>
</feature>
<evidence type="ECO:0000256" key="15">
    <source>
        <dbReference type="ARBA" id="ARBA00023316"/>
    </source>
</evidence>
<accession>A0A1T4KRI9</accession>
<dbReference type="InterPro" id="IPR036138">
    <property type="entry name" value="PBP_dimer_sf"/>
</dbReference>
<evidence type="ECO:0000259" key="17">
    <source>
        <dbReference type="Pfam" id="PF00905"/>
    </source>
</evidence>
<dbReference type="HAMAP" id="MF_02080">
    <property type="entry name" value="FtsI_transpept"/>
    <property type="match status" value="1"/>
</dbReference>
<evidence type="ECO:0000256" key="3">
    <source>
        <dbReference type="ARBA" id="ARBA00022519"/>
    </source>
</evidence>
<evidence type="ECO:0000256" key="10">
    <source>
        <dbReference type="ARBA" id="ARBA00022984"/>
    </source>
</evidence>
<keyword evidence="12 16" id="KW-0472">Membrane</keyword>
<evidence type="ECO:0000313" key="19">
    <source>
        <dbReference type="EMBL" id="OPX56118.1"/>
    </source>
</evidence>
<gene>
    <name evidence="16" type="primary">ftsI</name>
    <name evidence="19" type="ORF">BTE48_06125</name>
</gene>
<dbReference type="GO" id="GO:0008955">
    <property type="term" value="F:peptidoglycan glycosyltransferase activity"/>
    <property type="evidence" value="ECO:0007669"/>
    <property type="project" value="InterPro"/>
</dbReference>
<keyword evidence="7 16" id="KW-0812">Transmembrane</keyword>
<evidence type="ECO:0000256" key="6">
    <source>
        <dbReference type="ARBA" id="ARBA00022670"/>
    </source>
</evidence>
<dbReference type="GO" id="GO:0006508">
    <property type="term" value="P:proteolysis"/>
    <property type="evidence" value="ECO:0007669"/>
    <property type="project" value="UniProtKB-KW"/>
</dbReference>
<dbReference type="InterPro" id="IPR001460">
    <property type="entry name" value="PCN-bd_Tpept"/>
</dbReference>
<dbReference type="AlphaFoldDB" id="A0A1T4KRI9"/>
<dbReference type="GO" id="GO:0043093">
    <property type="term" value="P:FtsZ-dependent cytokinesis"/>
    <property type="evidence" value="ECO:0007669"/>
    <property type="project" value="UniProtKB-UniRule"/>
</dbReference>
<dbReference type="GO" id="GO:0071555">
    <property type="term" value="P:cell wall organization"/>
    <property type="evidence" value="ECO:0007669"/>
    <property type="project" value="UniProtKB-KW"/>
</dbReference>
<evidence type="ECO:0000259" key="18">
    <source>
        <dbReference type="Pfam" id="PF03717"/>
    </source>
</evidence>
<dbReference type="GO" id="GO:0009002">
    <property type="term" value="F:serine-type D-Ala-D-Ala carboxypeptidase activity"/>
    <property type="evidence" value="ECO:0007669"/>
    <property type="project" value="UniProtKB-UniRule"/>
</dbReference>
<evidence type="ECO:0000256" key="5">
    <source>
        <dbReference type="ARBA" id="ARBA00022645"/>
    </source>
</evidence>
<keyword evidence="20" id="KW-1185">Reference proteome</keyword>
<organism evidence="19 20">
    <name type="scientific">Oceanospirillum multiglobuliferum</name>
    <dbReference type="NCBI Taxonomy" id="64969"/>
    <lineage>
        <taxon>Bacteria</taxon>
        <taxon>Pseudomonadati</taxon>
        <taxon>Pseudomonadota</taxon>
        <taxon>Gammaproteobacteria</taxon>
        <taxon>Oceanospirillales</taxon>
        <taxon>Oceanospirillaceae</taxon>
        <taxon>Oceanospirillum</taxon>
    </lineage>
</organism>
<dbReference type="GO" id="GO:0005886">
    <property type="term" value="C:plasma membrane"/>
    <property type="evidence" value="ECO:0007669"/>
    <property type="project" value="UniProtKB-UniRule"/>
</dbReference>
<comment type="caution">
    <text evidence="19">The sequence shown here is derived from an EMBL/GenBank/DDBJ whole genome shotgun (WGS) entry which is preliminary data.</text>
</comment>
<evidence type="ECO:0000256" key="12">
    <source>
        <dbReference type="ARBA" id="ARBA00023136"/>
    </source>
</evidence>
<dbReference type="InterPro" id="IPR050515">
    <property type="entry name" value="Beta-lactam/transpept"/>
</dbReference>
<protein>
    <recommendedName>
        <fullName evidence="16">Peptidoglycan D,D-transpeptidase FtsI</fullName>
        <ecNumber evidence="16">3.4.16.4</ecNumber>
    </recommendedName>
    <alternativeName>
        <fullName evidence="16">Penicillin-binding protein 3</fullName>
        <shortName evidence="16">PBP-3</shortName>
    </alternativeName>
</protein>
<dbReference type="STRING" id="64969.SAMN02745127_00182"/>
<dbReference type="Proteomes" id="UP000191418">
    <property type="component" value="Unassembled WGS sequence"/>
</dbReference>
<keyword evidence="3 16" id="KW-0997">Cell inner membrane</keyword>
<dbReference type="InterPro" id="IPR005311">
    <property type="entry name" value="PBP_dimer"/>
</dbReference>